<dbReference type="Proteomes" id="UP000000370">
    <property type="component" value="Chromosome"/>
</dbReference>
<dbReference type="RefSeq" id="WP_012198198.1">
    <property type="nucleotide sequence ID" value="NC_010001.1"/>
</dbReference>
<evidence type="ECO:0000313" key="2">
    <source>
        <dbReference type="EMBL" id="ABX40555.1"/>
    </source>
</evidence>
<keyword evidence="3" id="KW-1185">Reference proteome</keyword>
<dbReference type="InterPro" id="IPR038765">
    <property type="entry name" value="Papain-like_cys_pep_sf"/>
</dbReference>
<dbReference type="KEGG" id="cpy:Cphy_0168"/>
<organism evidence="2 3">
    <name type="scientific">Lachnoclostridium phytofermentans (strain ATCC 700394 / DSM 18823 / ISDg)</name>
    <name type="common">Clostridium phytofermentans</name>
    <dbReference type="NCBI Taxonomy" id="357809"/>
    <lineage>
        <taxon>Bacteria</taxon>
        <taxon>Bacillati</taxon>
        <taxon>Bacillota</taxon>
        <taxon>Clostridia</taxon>
        <taxon>Lachnospirales</taxon>
        <taxon>Lachnospiraceae</taxon>
    </lineage>
</organism>
<name>A9KR87_LACP7</name>
<evidence type="ECO:0000259" key="1">
    <source>
        <dbReference type="SMART" id="SM00460"/>
    </source>
</evidence>
<dbReference type="eggNOG" id="COG1305">
    <property type="taxonomic scope" value="Bacteria"/>
</dbReference>
<feature type="domain" description="Transglutaminase-like" evidence="1">
    <location>
        <begin position="62"/>
        <end position="136"/>
    </location>
</feature>
<dbReference type="OrthoDB" id="9804872at2"/>
<dbReference type="SMART" id="SM00460">
    <property type="entry name" value="TGc"/>
    <property type="match status" value="1"/>
</dbReference>
<proteinExistence type="predicted"/>
<dbReference type="Pfam" id="PF01841">
    <property type="entry name" value="Transglut_core"/>
    <property type="match status" value="1"/>
</dbReference>
<dbReference type="PANTHER" id="PTHR33490">
    <property type="entry name" value="BLR5614 PROTEIN-RELATED"/>
    <property type="match status" value="1"/>
</dbReference>
<sequence length="232" mass="27382">MEKHLKATLLLDYRDKSIQELIRMKNWDQSNEFDKILQTYNYVRDEIKFGYNVDDAIPASKVLADGYGQCNTKLILFMALLRALNIPCRVHGFSIDKELQKGALPTYLYKFAPKNIIHSWVEVYYMGKWYNLEGIIIDSQYLLKLQEKFPDCKGRFCGYGVSVDNFKNPVIDWSGNDTYIQKESINEDYGTFDNPDALFSNYPQKLSLLKRFLYRHFGRHIMNRRVDKIRNL</sequence>
<accession>A9KR87</accession>
<dbReference type="SUPFAM" id="SSF54001">
    <property type="entry name" value="Cysteine proteinases"/>
    <property type="match status" value="1"/>
</dbReference>
<reference evidence="3" key="1">
    <citation type="submission" date="2007-11" db="EMBL/GenBank/DDBJ databases">
        <title>Complete genome sequence of Clostridium phytofermentans ISDg.</title>
        <authorList>
            <person name="Leschine S.B."/>
            <person name="Warnick T.A."/>
            <person name="Blanchard J.L."/>
            <person name="Schnell D.J."/>
            <person name="Petit E.L."/>
            <person name="LaTouf W.G."/>
            <person name="Copeland A."/>
            <person name="Lucas S."/>
            <person name="Lapidus A."/>
            <person name="Barry K."/>
            <person name="Glavina del Rio T."/>
            <person name="Dalin E."/>
            <person name="Tice H."/>
            <person name="Pitluck S."/>
            <person name="Kiss H."/>
            <person name="Brettin T."/>
            <person name="Bruce D."/>
            <person name="Detter J.C."/>
            <person name="Han C."/>
            <person name="Kuske C."/>
            <person name="Schmutz J."/>
            <person name="Larimer F."/>
            <person name="Land M."/>
            <person name="Hauser L."/>
            <person name="Kyrpides N."/>
            <person name="Kim E.A."/>
            <person name="Richardson P."/>
        </authorList>
    </citation>
    <scope>NUCLEOTIDE SEQUENCE [LARGE SCALE GENOMIC DNA]</scope>
    <source>
        <strain evidence="3">ATCC 700394 / DSM 18823 / ISDg</strain>
    </source>
</reference>
<dbReference type="EMBL" id="CP000885">
    <property type="protein sequence ID" value="ABX40555.1"/>
    <property type="molecule type" value="Genomic_DNA"/>
</dbReference>
<dbReference type="AlphaFoldDB" id="A9KR87"/>
<dbReference type="InterPro" id="IPR002931">
    <property type="entry name" value="Transglutaminase-like"/>
</dbReference>
<evidence type="ECO:0000313" key="3">
    <source>
        <dbReference type="Proteomes" id="UP000000370"/>
    </source>
</evidence>
<dbReference type="Gene3D" id="3.10.620.30">
    <property type="match status" value="1"/>
</dbReference>
<gene>
    <name evidence="2" type="ordered locus">Cphy_0168</name>
</gene>
<protein>
    <submittedName>
        <fullName evidence="2">Transglutaminase domain protein</fullName>
    </submittedName>
</protein>
<dbReference type="PANTHER" id="PTHR33490:SF3">
    <property type="entry name" value="CONSERVED INTEGRAL MEMBRANE PROTEIN"/>
    <property type="match status" value="1"/>
</dbReference>
<dbReference type="HOGENOM" id="CLU_1179265_0_0_9"/>